<evidence type="ECO:0000259" key="7">
    <source>
        <dbReference type="Pfam" id="PF02776"/>
    </source>
</evidence>
<evidence type="ECO:0008006" key="10">
    <source>
        <dbReference type="Google" id="ProtNLM"/>
    </source>
</evidence>
<evidence type="ECO:0000313" key="8">
    <source>
        <dbReference type="EMBL" id="PVU97221.1"/>
    </source>
</evidence>
<dbReference type="InterPro" id="IPR012000">
    <property type="entry name" value="Thiamin_PyroP_enz_cen_dom"/>
</dbReference>
<dbReference type="GO" id="GO:0005777">
    <property type="term" value="C:peroxisome"/>
    <property type="evidence" value="ECO:0007669"/>
    <property type="project" value="TreeGrafter"/>
</dbReference>
<keyword evidence="2" id="KW-0479">Metal-binding</keyword>
<dbReference type="InterPro" id="IPR045025">
    <property type="entry name" value="HACL1-like"/>
</dbReference>
<dbReference type="PANTHER" id="PTHR43710">
    <property type="entry name" value="2-HYDROXYACYL-COA LYASE"/>
    <property type="match status" value="1"/>
</dbReference>
<dbReference type="InterPro" id="IPR029035">
    <property type="entry name" value="DHS-like_NAD/FAD-binding_dom"/>
</dbReference>
<dbReference type="OrthoDB" id="10006023at2759"/>
<dbReference type="PANTHER" id="PTHR43710:SF2">
    <property type="entry name" value="2-HYDROXYACYL-COA LYASE 1"/>
    <property type="match status" value="1"/>
</dbReference>
<dbReference type="GO" id="GO:0016829">
    <property type="term" value="F:lyase activity"/>
    <property type="evidence" value="ECO:0007669"/>
    <property type="project" value="UniProtKB-KW"/>
</dbReference>
<gene>
    <name evidence="8" type="ORF">BB560_005753</name>
</gene>
<dbReference type="SUPFAM" id="SSF52467">
    <property type="entry name" value="DHS-like NAD/FAD-binding domain"/>
    <property type="match status" value="1"/>
</dbReference>
<dbReference type="EMBL" id="MBFS01002451">
    <property type="protein sequence ID" value="PVU97221.1"/>
    <property type="molecule type" value="Genomic_DNA"/>
</dbReference>
<proteinExistence type="predicted"/>
<dbReference type="GO" id="GO:0030976">
    <property type="term" value="F:thiamine pyrophosphate binding"/>
    <property type="evidence" value="ECO:0007669"/>
    <property type="project" value="InterPro"/>
</dbReference>
<organism evidence="8 9">
    <name type="scientific">Smittium megazygosporum</name>
    <dbReference type="NCBI Taxonomy" id="133381"/>
    <lineage>
        <taxon>Eukaryota</taxon>
        <taxon>Fungi</taxon>
        <taxon>Fungi incertae sedis</taxon>
        <taxon>Zoopagomycota</taxon>
        <taxon>Kickxellomycotina</taxon>
        <taxon>Harpellomycetes</taxon>
        <taxon>Harpellales</taxon>
        <taxon>Legeriomycetaceae</taxon>
        <taxon>Smittium</taxon>
    </lineage>
</organism>
<keyword evidence="3" id="KW-0460">Magnesium</keyword>
<evidence type="ECO:0000313" key="9">
    <source>
        <dbReference type="Proteomes" id="UP000245609"/>
    </source>
</evidence>
<dbReference type="STRING" id="133381.A0A2T9YXZ9"/>
<reference evidence="8 9" key="1">
    <citation type="journal article" date="2018" name="MBio">
        <title>Comparative Genomics Reveals the Core Gene Toolbox for the Fungus-Insect Symbiosis.</title>
        <authorList>
            <person name="Wang Y."/>
            <person name="Stata M."/>
            <person name="Wang W."/>
            <person name="Stajich J.E."/>
            <person name="White M.M."/>
            <person name="Moncalvo J.M."/>
        </authorList>
    </citation>
    <scope>NUCLEOTIDE SEQUENCE [LARGE SCALE GENOMIC DNA]</scope>
    <source>
        <strain evidence="8 9">SC-DP-2</strain>
    </source>
</reference>
<evidence type="ECO:0000256" key="5">
    <source>
        <dbReference type="ARBA" id="ARBA00023239"/>
    </source>
</evidence>
<evidence type="ECO:0000256" key="3">
    <source>
        <dbReference type="ARBA" id="ARBA00022842"/>
    </source>
</evidence>
<feature type="domain" description="Thiamine pyrophosphate enzyme N-terminal TPP-binding" evidence="7">
    <location>
        <begin position="2"/>
        <end position="104"/>
    </location>
</feature>
<protein>
    <recommendedName>
        <fullName evidence="10">Thiamine pyrophosphate enzyme N-terminal TPP-binding domain-containing protein</fullName>
    </recommendedName>
</protein>
<keyword evidence="5" id="KW-0456">Lyase</keyword>
<dbReference type="InterPro" id="IPR012001">
    <property type="entry name" value="Thiamin_PyroP_enz_TPP-bd_dom"/>
</dbReference>
<feature type="domain" description="Thiamine pyrophosphate enzyme central" evidence="6">
    <location>
        <begin position="183"/>
        <end position="241"/>
    </location>
</feature>
<dbReference type="Pfam" id="PF00205">
    <property type="entry name" value="TPP_enzyme_M"/>
    <property type="match status" value="1"/>
</dbReference>
<sequence length="244" mass="25606">MIGAQLIAQALKAQNVSVVFGIVGIPVVEIGEALIASGIKFIAFRNEQAASYAASAWGYITGTPGVCLVVSGPGIVNALSGIVNAKANRWPLVVIGGSCETSLELDQVDFCKPHTKFSAKPNSPQHIPSLIQRGFSIATNGVPGAVYLDFPADYITCDLTSHVQKPLSSWYLNPTTANNESIHDAAITLLDAKSPLVIIGKGAAYSRAENDICELVDLLNIPFLPTPMGKGVVPDSHKLNVSAA</sequence>
<dbReference type="Gene3D" id="3.40.50.970">
    <property type="match status" value="1"/>
</dbReference>
<dbReference type="AlphaFoldDB" id="A0A2T9YXZ9"/>
<dbReference type="SUPFAM" id="SSF52518">
    <property type="entry name" value="Thiamin diphosphate-binding fold (THDP-binding)"/>
    <property type="match status" value="1"/>
</dbReference>
<name>A0A2T9YXZ9_9FUNG</name>
<dbReference type="GO" id="GO:0000287">
    <property type="term" value="F:magnesium ion binding"/>
    <property type="evidence" value="ECO:0007669"/>
    <property type="project" value="InterPro"/>
</dbReference>
<feature type="non-terminal residue" evidence="8">
    <location>
        <position position="244"/>
    </location>
</feature>
<comment type="cofactor">
    <cofactor evidence="1">
        <name>thiamine diphosphate</name>
        <dbReference type="ChEBI" id="CHEBI:58937"/>
    </cofactor>
</comment>
<dbReference type="GO" id="GO:0001561">
    <property type="term" value="P:fatty acid alpha-oxidation"/>
    <property type="evidence" value="ECO:0007669"/>
    <property type="project" value="TreeGrafter"/>
</dbReference>
<evidence type="ECO:0000256" key="4">
    <source>
        <dbReference type="ARBA" id="ARBA00023052"/>
    </source>
</evidence>
<keyword evidence="9" id="KW-1185">Reference proteome</keyword>
<comment type="caution">
    <text evidence="8">The sequence shown here is derived from an EMBL/GenBank/DDBJ whole genome shotgun (WGS) entry which is preliminary data.</text>
</comment>
<evidence type="ECO:0000256" key="1">
    <source>
        <dbReference type="ARBA" id="ARBA00001964"/>
    </source>
</evidence>
<dbReference type="Gene3D" id="3.40.50.1220">
    <property type="entry name" value="TPP-binding domain"/>
    <property type="match status" value="1"/>
</dbReference>
<dbReference type="CDD" id="cd07035">
    <property type="entry name" value="TPP_PYR_POX_like"/>
    <property type="match status" value="1"/>
</dbReference>
<evidence type="ECO:0000256" key="2">
    <source>
        <dbReference type="ARBA" id="ARBA00022723"/>
    </source>
</evidence>
<dbReference type="InterPro" id="IPR029061">
    <property type="entry name" value="THDP-binding"/>
</dbReference>
<dbReference type="Pfam" id="PF02776">
    <property type="entry name" value="TPP_enzyme_N"/>
    <property type="match status" value="1"/>
</dbReference>
<accession>A0A2T9YXZ9</accession>
<dbReference type="Proteomes" id="UP000245609">
    <property type="component" value="Unassembled WGS sequence"/>
</dbReference>
<keyword evidence="4" id="KW-0786">Thiamine pyrophosphate</keyword>
<evidence type="ECO:0000259" key="6">
    <source>
        <dbReference type="Pfam" id="PF00205"/>
    </source>
</evidence>